<keyword evidence="4 9" id="KW-0378">Hydrolase</keyword>
<dbReference type="EMBL" id="JAHCMY010000001">
    <property type="protein sequence ID" value="MBS9523130.1"/>
    <property type="molecule type" value="Genomic_DNA"/>
</dbReference>
<feature type="site" description="Important for substrate specificity" evidence="9">
    <location>
        <position position="157"/>
    </location>
</feature>
<keyword evidence="3 9" id="KW-0963">Cytoplasm</keyword>
<evidence type="ECO:0000256" key="5">
    <source>
        <dbReference type="ARBA" id="ARBA00023080"/>
    </source>
</evidence>
<comment type="function">
    <text evidence="7">Nucleoside triphosphate pyrophosphatase that hydrolyzes 7-methyl-GTP (m(7)GTP). May have a dual role in cell division arrest and in preventing the incorporation of modified nucleotides into cellular nucleic acids.</text>
</comment>
<dbReference type="NCBIfam" id="TIGR00172">
    <property type="entry name" value="maf"/>
    <property type="match status" value="1"/>
</dbReference>
<gene>
    <name evidence="10" type="primary">maf</name>
    <name evidence="10" type="ORF">KI659_03780</name>
</gene>
<dbReference type="HAMAP" id="MF_00528">
    <property type="entry name" value="Maf"/>
    <property type="match status" value="1"/>
</dbReference>
<protein>
    <recommendedName>
        <fullName evidence="9">dTTP/UTP pyrophosphatase</fullName>
        <shortName evidence="9">dTTPase/UTPase</shortName>
        <ecNumber evidence="9">3.6.1.9</ecNumber>
    </recommendedName>
    <alternativeName>
        <fullName evidence="9">Nucleoside triphosphate pyrophosphatase</fullName>
    </alternativeName>
    <alternativeName>
        <fullName evidence="9">Nucleotide pyrophosphatase</fullName>
        <shortName evidence="9">Nucleotide PPase</shortName>
    </alternativeName>
</protein>
<dbReference type="PANTHER" id="PTHR43213:SF5">
    <property type="entry name" value="BIFUNCTIONAL DTTP_UTP PYROPHOSPHATASE_METHYLTRANSFERASE PROTEIN-RELATED"/>
    <property type="match status" value="1"/>
</dbReference>
<dbReference type="GO" id="GO:0009117">
    <property type="term" value="P:nucleotide metabolic process"/>
    <property type="evidence" value="ECO:0007669"/>
    <property type="project" value="UniProtKB-KW"/>
</dbReference>
<evidence type="ECO:0000256" key="6">
    <source>
        <dbReference type="ARBA" id="ARBA00050213"/>
    </source>
</evidence>
<evidence type="ECO:0000256" key="4">
    <source>
        <dbReference type="ARBA" id="ARBA00022801"/>
    </source>
</evidence>
<dbReference type="Proteomes" id="UP001319104">
    <property type="component" value="Unassembled WGS sequence"/>
</dbReference>
<keyword evidence="5 9" id="KW-0546">Nucleotide metabolism</keyword>
<evidence type="ECO:0000256" key="9">
    <source>
        <dbReference type="HAMAP-Rule" id="MF_00528"/>
    </source>
</evidence>
<dbReference type="AlphaFoldDB" id="A0AAP2G364"/>
<reference evidence="10 11" key="1">
    <citation type="submission" date="2021-05" db="EMBL/GenBank/DDBJ databases">
        <authorList>
            <person name="Zhang Z.D."/>
            <person name="Osman G."/>
        </authorList>
    </citation>
    <scope>NUCLEOTIDE SEQUENCE [LARGE SCALE GENOMIC DNA]</scope>
    <source>
        <strain evidence="10 11">KCTC 32217</strain>
    </source>
</reference>
<name>A0AAP2G364_9BACT</name>
<evidence type="ECO:0000256" key="7">
    <source>
        <dbReference type="ARBA" id="ARBA00053369"/>
    </source>
</evidence>
<dbReference type="InterPro" id="IPR029001">
    <property type="entry name" value="ITPase-like_fam"/>
</dbReference>
<dbReference type="EC" id="3.6.1.9" evidence="9"/>
<dbReference type="SUPFAM" id="SSF52972">
    <property type="entry name" value="ITPase-like"/>
    <property type="match status" value="1"/>
</dbReference>
<dbReference type="GO" id="GO:0047429">
    <property type="term" value="F:nucleoside triphosphate diphosphatase activity"/>
    <property type="evidence" value="ECO:0007669"/>
    <property type="project" value="UniProtKB-EC"/>
</dbReference>
<comment type="function">
    <text evidence="9">Nucleoside triphosphate pyrophosphatase that hydrolyzes dTTP and UTP. May have a dual role in cell division arrest and in preventing the incorporation of modified nucleotides into cellular nucleic acids.</text>
</comment>
<dbReference type="PIRSF" id="PIRSF006305">
    <property type="entry name" value="Maf"/>
    <property type="match status" value="1"/>
</dbReference>
<sequence>MLILEKNVILASKSPRRQELLKGLDIAFQVKSKDTDESYPPELPHEKVAEYLARKKAEAFRSSLKEEDLIITSDTVVITDHKILEKPATKEDAHQMLRNLSGRIHKVITGVCMMDSHKTISFDDVTQVHFAEINDAEIQYYIERYKPFDKAGAYGIQEWIGYVGVDKIIGSFYTVMGLPVHKVYKELKNWDSN</sequence>
<proteinExistence type="inferred from homology"/>
<evidence type="ECO:0000313" key="10">
    <source>
        <dbReference type="EMBL" id="MBS9523130.1"/>
    </source>
</evidence>
<evidence type="ECO:0000313" key="11">
    <source>
        <dbReference type="Proteomes" id="UP001319104"/>
    </source>
</evidence>
<comment type="catalytic activity">
    <reaction evidence="9">
        <text>UTP + H2O = UMP + diphosphate + H(+)</text>
        <dbReference type="Rhea" id="RHEA:29395"/>
        <dbReference type="ChEBI" id="CHEBI:15377"/>
        <dbReference type="ChEBI" id="CHEBI:15378"/>
        <dbReference type="ChEBI" id="CHEBI:33019"/>
        <dbReference type="ChEBI" id="CHEBI:46398"/>
        <dbReference type="ChEBI" id="CHEBI:57865"/>
        <dbReference type="EC" id="3.6.1.9"/>
    </reaction>
</comment>
<dbReference type="CDD" id="cd00555">
    <property type="entry name" value="Maf"/>
    <property type="match status" value="1"/>
</dbReference>
<comment type="subcellular location">
    <subcellularLocation>
        <location evidence="2 9">Cytoplasm</location>
    </subcellularLocation>
</comment>
<dbReference type="RefSeq" id="WP_213943994.1">
    <property type="nucleotide sequence ID" value="NZ_JAHBGI010000003.1"/>
</dbReference>
<comment type="similarity">
    <text evidence="9">Belongs to the Maf family. YhdE subfamily.</text>
</comment>
<evidence type="ECO:0000256" key="8">
    <source>
        <dbReference type="ARBA" id="ARBA00060749"/>
    </source>
</evidence>
<evidence type="ECO:0000256" key="1">
    <source>
        <dbReference type="ARBA" id="ARBA00001968"/>
    </source>
</evidence>
<dbReference type="GO" id="GO:0005737">
    <property type="term" value="C:cytoplasm"/>
    <property type="evidence" value="ECO:0007669"/>
    <property type="project" value="UniProtKB-SubCell"/>
</dbReference>
<comment type="caution">
    <text evidence="9">Lacks conserved residue(s) required for the propagation of feature annotation.</text>
</comment>
<keyword evidence="11" id="KW-1185">Reference proteome</keyword>
<dbReference type="Gene3D" id="3.90.950.10">
    <property type="match status" value="1"/>
</dbReference>
<comment type="similarity">
    <text evidence="8">Belongs to the Maf family. YceF subfamily.</text>
</comment>
<comment type="caution">
    <text evidence="10">The sequence shown here is derived from an EMBL/GenBank/DDBJ whole genome shotgun (WGS) entry which is preliminary data.</text>
</comment>
<dbReference type="InterPro" id="IPR003697">
    <property type="entry name" value="Maf-like"/>
</dbReference>
<feature type="site" description="Important for substrate specificity" evidence="9">
    <location>
        <position position="75"/>
    </location>
</feature>
<dbReference type="FunFam" id="3.90.950.10:FF:000005">
    <property type="entry name" value="7-methyl-GTP pyrophosphatase"/>
    <property type="match status" value="1"/>
</dbReference>
<dbReference type="PANTHER" id="PTHR43213">
    <property type="entry name" value="BIFUNCTIONAL DTTP/UTP PYROPHOSPHATASE/METHYLTRANSFERASE PROTEIN-RELATED"/>
    <property type="match status" value="1"/>
</dbReference>
<evidence type="ECO:0000256" key="2">
    <source>
        <dbReference type="ARBA" id="ARBA00004496"/>
    </source>
</evidence>
<evidence type="ECO:0000256" key="3">
    <source>
        <dbReference type="ARBA" id="ARBA00022490"/>
    </source>
</evidence>
<feature type="site" description="Important for substrate specificity" evidence="9">
    <location>
        <position position="16"/>
    </location>
</feature>
<comment type="cofactor">
    <cofactor evidence="1 9">
        <name>a divalent metal cation</name>
        <dbReference type="ChEBI" id="CHEBI:60240"/>
    </cofactor>
</comment>
<feature type="active site" description="Proton acceptor" evidence="9">
    <location>
        <position position="74"/>
    </location>
</feature>
<dbReference type="Pfam" id="PF02545">
    <property type="entry name" value="Maf"/>
    <property type="match status" value="1"/>
</dbReference>
<comment type="catalytic activity">
    <reaction evidence="9">
        <text>dTTP + H2O = dTMP + diphosphate + H(+)</text>
        <dbReference type="Rhea" id="RHEA:28534"/>
        <dbReference type="ChEBI" id="CHEBI:15377"/>
        <dbReference type="ChEBI" id="CHEBI:15378"/>
        <dbReference type="ChEBI" id="CHEBI:33019"/>
        <dbReference type="ChEBI" id="CHEBI:37568"/>
        <dbReference type="ChEBI" id="CHEBI:63528"/>
        <dbReference type="EC" id="3.6.1.9"/>
    </reaction>
</comment>
<comment type="catalytic activity">
    <reaction evidence="6">
        <text>N(7)-methyl-GTP + H2O = N(7)-methyl-GMP + diphosphate + H(+)</text>
        <dbReference type="Rhea" id="RHEA:58744"/>
        <dbReference type="ChEBI" id="CHEBI:15377"/>
        <dbReference type="ChEBI" id="CHEBI:15378"/>
        <dbReference type="ChEBI" id="CHEBI:33019"/>
        <dbReference type="ChEBI" id="CHEBI:58285"/>
        <dbReference type="ChEBI" id="CHEBI:87133"/>
    </reaction>
</comment>
<accession>A0AAP2G364</accession>
<organism evidence="10 11">
    <name type="scientific">Litoribacter ruber</name>
    <dbReference type="NCBI Taxonomy" id="702568"/>
    <lineage>
        <taxon>Bacteria</taxon>
        <taxon>Pseudomonadati</taxon>
        <taxon>Bacteroidota</taxon>
        <taxon>Cytophagia</taxon>
        <taxon>Cytophagales</taxon>
        <taxon>Cyclobacteriaceae</taxon>
        <taxon>Litoribacter</taxon>
    </lineage>
</organism>